<name>A0A1M7YGH6_9FIRM</name>
<dbReference type="STRING" id="1121345.SAMN02745217_03307"/>
<sequence length="114" mass="13737">MNFKYIRQDKSLIIKNNYLLYSINLNDIYYFERLGRKIEVVLYNKHVSFYGSFAELEKVLNKSSFIKCHKSYIVNYKKIFLIDKDEISFKEINDIIIVSQNFKDDLFKLVTQTI</sequence>
<dbReference type="GO" id="GO:0003677">
    <property type="term" value="F:DNA binding"/>
    <property type="evidence" value="ECO:0007669"/>
    <property type="project" value="UniProtKB-KW"/>
</dbReference>
<evidence type="ECO:0000313" key="6">
    <source>
        <dbReference type="Proteomes" id="UP000184612"/>
    </source>
</evidence>
<dbReference type="GO" id="GO:0000156">
    <property type="term" value="F:phosphorelay response regulator activity"/>
    <property type="evidence" value="ECO:0007669"/>
    <property type="project" value="InterPro"/>
</dbReference>
<keyword evidence="2" id="KW-0902">Two-component regulatory system</keyword>
<keyword evidence="5" id="KW-0238">DNA-binding</keyword>
<protein>
    <submittedName>
        <fullName evidence="5">LytTr DNA-binding domain-containing protein</fullName>
    </submittedName>
</protein>
<dbReference type="RefSeq" id="WP_073589970.1">
    <property type="nucleotide sequence ID" value="NZ_FRFD01000010.1"/>
</dbReference>
<dbReference type="Proteomes" id="UP000184612">
    <property type="component" value="Unassembled WGS sequence"/>
</dbReference>
<proteinExistence type="predicted"/>
<accession>A0A1M7YGH6</accession>
<evidence type="ECO:0000256" key="1">
    <source>
        <dbReference type="ARBA" id="ARBA00022490"/>
    </source>
</evidence>
<keyword evidence="3" id="KW-0010">Activator</keyword>
<dbReference type="InterPro" id="IPR046947">
    <property type="entry name" value="LytR-like"/>
</dbReference>
<feature type="domain" description="HTH LytTR-type" evidence="4">
    <location>
        <begin position="12"/>
        <end position="86"/>
    </location>
</feature>
<evidence type="ECO:0000256" key="2">
    <source>
        <dbReference type="ARBA" id="ARBA00023012"/>
    </source>
</evidence>
<keyword evidence="6" id="KW-1185">Reference proteome</keyword>
<dbReference type="EMBL" id="FRFD01000010">
    <property type="protein sequence ID" value="SHO51744.1"/>
    <property type="molecule type" value="Genomic_DNA"/>
</dbReference>
<keyword evidence="1" id="KW-0963">Cytoplasm</keyword>
<evidence type="ECO:0000256" key="3">
    <source>
        <dbReference type="ARBA" id="ARBA00023159"/>
    </source>
</evidence>
<dbReference type="PROSITE" id="PS50930">
    <property type="entry name" value="HTH_LYTTR"/>
    <property type="match status" value="1"/>
</dbReference>
<evidence type="ECO:0000313" key="5">
    <source>
        <dbReference type="EMBL" id="SHO51744.1"/>
    </source>
</evidence>
<evidence type="ECO:0000259" key="4">
    <source>
        <dbReference type="PROSITE" id="PS50930"/>
    </source>
</evidence>
<dbReference type="AlphaFoldDB" id="A0A1M7YGH6"/>
<dbReference type="InterPro" id="IPR007492">
    <property type="entry name" value="LytTR_DNA-bd_dom"/>
</dbReference>
<dbReference type="PANTHER" id="PTHR37299:SF3">
    <property type="entry name" value="STAGE 0 SPORULATION PROTEIN A HOMOLOG"/>
    <property type="match status" value="1"/>
</dbReference>
<organism evidence="5 6">
    <name type="scientific">Anaerocolumna xylanovorans DSM 12503</name>
    <dbReference type="NCBI Taxonomy" id="1121345"/>
    <lineage>
        <taxon>Bacteria</taxon>
        <taxon>Bacillati</taxon>
        <taxon>Bacillota</taxon>
        <taxon>Clostridia</taxon>
        <taxon>Lachnospirales</taxon>
        <taxon>Lachnospiraceae</taxon>
        <taxon>Anaerocolumna</taxon>
    </lineage>
</organism>
<gene>
    <name evidence="5" type="ORF">SAMN02745217_03307</name>
</gene>
<dbReference type="PANTHER" id="PTHR37299">
    <property type="entry name" value="TRANSCRIPTIONAL REGULATOR-RELATED"/>
    <property type="match status" value="1"/>
</dbReference>
<dbReference type="Pfam" id="PF04397">
    <property type="entry name" value="LytTR"/>
    <property type="match status" value="1"/>
</dbReference>
<dbReference type="Gene3D" id="2.40.50.1020">
    <property type="entry name" value="LytTr DNA-binding domain"/>
    <property type="match status" value="1"/>
</dbReference>
<reference evidence="5 6" key="1">
    <citation type="submission" date="2016-12" db="EMBL/GenBank/DDBJ databases">
        <authorList>
            <person name="Song W.-J."/>
            <person name="Kurnit D.M."/>
        </authorList>
    </citation>
    <scope>NUCLEOTIDE SEQUENCE [LARGE SCALE GENOMIC DNA]</scope>
    <source>
        <strain evidence="5 6">DSM 12503</strain>
    </source>
</reference>
<dbReference type="SMART" id="SM00850">
    <property type="entry name" value="LytTR"/>
    <property type="match status" value="1"/>
</dbReference>